<evidence type="ECO:0000259" key="6">
    <source>
        <dbReference type="PROSITE" id="PS50893"/>
    </source>
</evidence>
<reference evidence="7 8" key="1">
    <citation type="submission" date="2016-11" db="EMBL/GenBank/DDBJ databases">
        <authorList>
            <person name="Jaros S."/>
            <person name="Januszkiewicz K."/>
            <person name="Wedrychowicz H."/>
        </authorList>
    </citation>
    <scope>NUCLEOTIDE SEQUENCE [LARGE SCALE GENOMIC DNA]</scope>
    <source>
        <strain evidence="7 8">DSM 14916</strain>
    </source>
</reference>
<gene>
    <name evidence="7" type="ORF">SAMN02745194_02457</name>
</gene>
<dbReference type="InterPro" id="IPR017871">
    <property type="entry name" value="ABC_transporter-like_CS"/>
</dbReference>
<dbReference type="InterPro" id="IPR003439">
    <property type="entry name" value="ABC_transporter-like_ATP-bd"/>
</dbReference>
<dbReference type="Pfam" id="PF00005">
    <property type="entry name" value="ABC_tran"/>
    <property type="match status" value="1"/>
</dbReference>
<dbReference type="PROSITE" id="PS50893">
    <property type="entry name" value="ABC_TRANSPORTER_2"/>
    <property type="match status" value="1"/>
</dbReference>
<dbReference type="InterPro" id="IPR003593">
    <property type="entry name" value="AAA+_ATPase"/>
</dbReference>
<evidence type="ECO:0000256" key="4">
    <source>
        <dbReference type="ARBA" id="ARBA00022840"/>
    </source>
</evidence>
<dbReference type="GO" id="GO:0016887">
    <property type="term" value="F:ATP hydrolysis activity"/>
    <property type="evidence" value="ECO:0007669"/>
    <property type="project" value="InterPro"/>
</dbReference>
<organism evidence="7 8">
    <name type="scientific">Muricoccus roseus</name>
    <dbReference type="NCBI Taxonomy" id="198092"/>
    <lineage>
        <taxon>Bacteria</taxon>
        <taxon>Pseudomonadati</taxon>
        <taxon>Pseudomonadota</taxon>
        <taxon>Alphaproteobacteria</taxon>
        <taxon>Acetobacterales</taxon>
        <taxon>Roseomonadaceae</taxon>
        <taxon>Muricoccus</taxon>
    </lineage>
</organism>
<evidence type="ECO:0000256" key="5">
    <source>
        <dbReference type="ARBA" id="ARBA00022970"/>
    </source>
</evidence>
<keyword evidence="4 7" id="KW-0067">ATP-binding</keyword>
<dbReference type="SUPFAM" id="SSF52540">
    <property type="entry name" value="P-loop containing nucleoside triphosphate hydrolases"/>
    <property type="match status" value="1"/>
</dbReference>
<evidence type="ECO:0000256" key="1">
    <source>
        <dbReference type="ARBA" id="ARBA00005417"/>
    </source>
</evidence>
<dbReference type="GO" id="GO:0005524">
    <property type="term" value="F:ATP binding"/>
    <property type="evidence" value="ECO:0007669"/>
    <property type="project" value="UniProtKB-KW"/>
</dbReference>
<dbReference type="GO" id="GO:0015807">
    <property type="term" value="P:L-amino acid transport"/>
    <property type="evidence" value="ECO:0007669"/>
    <property type="project" value="TreeGrafter"/>
</dbReference>
<name>A0A1M6IYX3_9PROT</name>
<dbReference type="EMBL" id="FQZF01000013">
    <property type="protein sequence ID" value="SHJ39613.1"/>
    <property type="molecule type" value="Genomic_DNA"/>
</dbReference>
<sequence>MSAAPDPAGEPHLSLSGVSAHYGAVEVLRDISLRIAPREAVAVLGRNGVGKTTLVNALFNLGPQVSGAIRLMGQEVTGWPTHRIARLGAALVPQGRGVFPNLTVAENLQLASFRNRPGTWTLECVFDTFPGLAERRASFSSSLSGGERQLLAIGRALLTQARLLVLDEPSEGLAPLMAEEIIVEQVGRLAKEGMTVLLVEQNVPLALRLCPRAVVLGAHEIAFDGPSGDILANPALLRRHLGV</sequence>
<keyword evidence="5" id="KW-0029">Amino-acid transport</keyword>
<keyword evidence="2" id="KW-0813">Transport</keyword>
<protein>
    <submittedName>
        <fullName evidence="7">Branched-chain amino acid transport system ATP-binding protein</fullName>
    </submittedName>
</protein>
<dbReference type="Gene3D" id="3.40.50.300">
    <property type="entry name" value="P-loop containing nucleotide triphosphate hydrolases"/>
    <property type="match status" value="1"/>
</dbReference>
<dbReference type="PANTHER" id="PTHR43820:SF4">
    <property type="entry name" value="HIGH-AFFINITY BRANCHED-CHAIN AMINO ACID TRANSPORT ATP-BINDING PROTEIN LIVF"/>
    <property type="match status" value="1"/>
</dbReference>
<evidence type="ECO:0000256" key="2">
    <source>
        <dbReference type="ARBA" id="ARBA00022448"/>
    </source>
</evidence>
<dbReference type="OrthoDB" id="9776369at2"/>
<dbReference type="InterPro" id="IPR027417">
    <property type="entry name" value="P-loop_NTPase"/>
</dbReference>
<evidence type="ECO:0000256" key="3">
    <source>
        <dbReference type="ARBA" id="ARBA00022741"/>
    </source>
</evidence>
<dbReference type="GO" id="GO:0015658">
    <property type="term" value="F:branched-chain amino acid transmembrane transporter activity"/>
    <property type="evidence" value="ECO:0007669"/>
    <property type="project" value="TreeGrafter"/>
</dbReference>
<feature type="domain" description="ABC transporter" evidence="6">
    <location>
        <begin position="13"/>
        <end position="243"/>
    </location>
</feature>
<dbReference type="RefSeq" id="WP_073135096.1">
    <property type="nucleotide sequence ID" value="NZ_FQZF01000013.1"/>
</dbReference>
<dbReference type="PANTHER" id="PTHR43820">
    <property type="entry name" value="HIGH-AFFINITY BRANCHED-CHAIN AMINO ACID TRANSPORT ATP-BINDING PROTEIN LIVF"/>
    <property type="match status" value="1"/>
</dbReference>
<dbReference type="InterPro" id="IPR052156">
    <property type="entry name" value="BCAA_Transport_ATP-bd_LivF"/>
</dbReference>
<evidence type="ECO:0000313" key="8">
    <source>
        <dbReference type="Proteomes" id="UP000184387"/>
    </source>
</evidence>
<proteinExistence type="inferred from homology"/>
<evidence type="ECO:0000313" key="7">
    <source>
        <dbReference type="EMBL" id="SHJ39613.1"/>
    </source>
</evidence>
<dbReference type="SMART" id="SM00382">
    <property type="entry name" value="AAA"/>
    <property type="match status" value="1"/>
</dbReference>
<keyword evidence="3" id="KW-0547">Nucleotide-binding</keyword>
<dbReference type="Proteomes" id="UP000184387">
    <property type="component" value="Unassembled WGS sequence"/>
</dbReference>
<dbReference type="CDD" id="cd03224">
    <property type="entry name" value="ABC_TM1139_LivF_branched"/>
    <property type="match status" value="1"/>
</dbReference>
<dbReference type="STRING" id="198092.SAMN02745194_02457"/>
<comment type="similarity">
    <text evidence="1">Belongs to the ABC transporter superfamily.</text>
</comment>
<keyword evidence="8" id="KW-1185">Reference proteome</keyword>
<dbReference type="PROSITE" id="PS00211">
    <property type="entry name" value="ABC_TRANSPORTER_1"/>
    <property type="match status" value="1"/>
</dbReference>
<dbReference type="AlphaFoldDB" id="A0A1M6IYX3"/>
<accession>A0A1M6IYX3</accession>